<dbReference type="Pfam" id="PF01535">
    <property type="entry name" value="PPR"/>
    <property type="match status" value="2"/>
</dbReference>
<dbReference type="AlphaFoldDB" id="A0A9D4ZFM4"/>
<dbReference type="Gene3D" id="1.25.40.10">
    <property type="entry name" value="Tetratricopeptide repeat domain"/>
    <property type="match status" value="1"/>
</dbReference>
<dbReference type="OrthoDB" id="185373at2759"/>
<name>A0A9D4ZFM4_ADICA</name>
<proteinExistence type="predicted"/>
<dbReference type="InterPro" id="IPR046848">
    <property type="entry name" value="E_motif"/>
</dbReference>
<organism evidence="2 3">
    <name type="scientific">Adiantum capillus-veneris</name>
    <name type="common">Maidenhair fern</name>
    <dbReference type="NCBI Taxonomy" id="13818"/>
    <lineage>
        <taxon>Eukaryota</taxon>
        <taxon>Viridiplantae</taxon>
        <taxon>Streptophyta</taxon>
        <taxon>Embryophyta</taxon>
        <taxon>Tracheophyta</taxon>
        <taxon>Polypodiopsida</taxon>
        <taxon>Polypodiidae</taxon>
        <taxon>Polypodiales</taxon>
        <taxon>Pteridineae</taxon>
        <taxon>Pteridaceae</taxon>
        <taxon>Vittarioideae</taxon>
        <taxon>Adiantum</taxon>
    </lineage>
</organism>
<gene>
    <name evidence="2" type="ORF">GOP47_0011686</name>
</gene>
<evidence type="ECO:0000313" key="3">
    <source>
        <dbReference type="Proteomes" id="UP000886520"/>
    </source>
</evidence>
<keyword evidence="3" id="KW-1185">Reference proteome</keyword>
<dbReference type="InterPro" id="IPR046960">
    <property type="entry name" value="PPR_At4g14850-like_plant"/>
</dbReference>
<keyword evidence="1" id="KW-0677">Repeat</keyword>
<comment type="caution">
    <text evidence="2">The sequence shown here is derived from an EMBL/GenBank/DDBJ whole genome shotgun (WGS) entry which is preliminary data.</text>
</comment>
<evidence type="ECO:0000313" key="2">
    <source>
        <dbReference type="EMBL" id="KAI5073673.1"/>
    </source>
</evidence>
<evidence type="ECO:0000256" key="1">
    <source>
        <dbReference type="ARBA" id="ARBA00022737"/>
    </source>
</evidence>
<dbReference type="PANTHER" id="PTHR47926">
    <property type="entry name" value="PENTATRICOPEPTIDE REPEAT-CONTAINING PROTEIN"/>
    <property type="match status" value="1"/>
</dbReference>
<dbReference type="GO" id="GO:0009451">
    <property type="term" value="P:RNA modification"/>
    <property type="evidence" value="ECO:0007669"/>
    <property type="project" value="InterPro"/>
</dbReference>
<reference evidence="2" key="1">
    <citation type="submission" date="2021-01" db="EMBL/GenBank/DDBJ databases">
        <title>Adiantum capillus-veneris genome.</title>
        <authorList>
            <person name="Fang Y."/>
            <person name="Liao Q."/>
        </authorList>
    </citation>
    <scope>NUCLEOTIDE SEQUENCE</scope>
    <source>
        <strain evidence="2">H3</strain>
        <tissue evidence="2">Leaf</tissue>
    </source>
</reference>
<dbReference type="Pfam" id="PF20431">
    <property type="entry name" value="E_motif"/>
    <property type="match status" value="1"/>
</dbReference>
<dbReference type="EMBL" id="JABFUD020000011">
    <property type="protein sequence ID" value="KAI5073673.1"/>
    <property type="molecule type" value="Genomic_DNA"/>
</dbReference>
<dbReference type="InterPro" id="IPR002885">
    <property type="entry name" value="PPR_rpt"/>
</dbReference>
<dbReference type="InterPro" id="IPR011990">
    <property type="entry name" value="TPR-like_helical_dom_sf"/>
</dbReference>
<sequence>MDDHDVARLTSVQCVYGSSQSLEESNAYYLESYAITLFAHMPCVEQGFKPDDKTYTSILAGCSHAGLMEQGHQYFKSVEKDLGNLPGVEVYSCMADLLGRSGCLSEAIDLLHAAPSLPEIVTWKSLLTSCRTHKSAELGRWAFDQMLHLDSHDAFGYVVMSNMYADANMWEKVEYIRSLRNMAGAVLQLSQMRCNNADYVNRQGLGYSYKVFWNRVKCKLFEK</sequence>
<dbReference type="Proteomes" id="UP000886520">
    <property type="component" value="Chromosome 11"/>
</dbReference>
<dbReference type="GO" id="GO:0003723">
    <property type="term" value="F:RNA binding"/>
    <property type="evidence" value="ECO:0007669"/>
    <property type="project" value="InterPro"/>
</dbReference>
<evidence type="ECO:0008006" key="4">
    <source>
        <dbReference type="Google" id="ProtNLM"/>
    </source>
</evidence>
<accession>A0A9D4ZFM4</accession>
<protein>
    <recommendedName>
        <fullName evidence="4">Pentatricopeptide repeat-containing protein</fullName>
    </recommendedName>
</protein>